<feature type="transmembrane region" description="Helical" evidence="14">
    <location>
        <begin position="395"/>
        <end position="415"/>
    </location>
</feature>
<dbReference type="GO" id="GO:0046872">
    <property type="term" value="F:metal ion binding"/>
    <property type="evidence" value="ECO:0007669"/>
    <property type="project" value="UniProtKB-KW"/>
</dbReference>
<dbReference type="InterPro" id="IPR020846">
    <property type="entry name" value="MFS_dom"/>
</dbReference>
<feature type="domain" description="Major facilitator superfamily (MFS) profile" evidence="15">
    <location>
        <begin position="16"/>
        <end position="393"/>
    </location>
</feature>
<feature type="transmembrane region" description="Helical" evidence="14">
    <location>
        <begin position="83"/>
        <end position="100"/>
    </location>
</feature>
<keyword evidence="4" id="KW-0285">Flavoprotein</keyword>
<evidence type="ECO:0000256" key="14">
    <source>
        <dbReference type="SAM" id="Phobius"/>
    </source>
</evidence>
<evidence type="ECO:0000313" key="16">
    <source>
        <dbReference type="EMBL" id="CCO22473.1"/>
    </source>
</evidence>
<dbReference type="PATRIC" id="fig|1121451.3.peg.454"/>
<feature type="transmembrane region" description="Helical" evidence="14">
    <location>
        <begin position="12"/>
        <end position="38"/>
    </location>
</feature>
<evidence type="ECO:0000256" key="10">
    <source>
        <dbReference type="ARBA" id="ARBA00022989"/>
    </source>
</evidence>
<dbReference type="InterPro" id="IPR003374">
    <property type="entry name" value="ApbE-like_sf"/>
</dbReference>
<dbReference type="Gene3D" id="3.10.520.10">
    <property type="entry name" value="ApbE-like domains"/>
    <property type="match status" value="1"/>
</dbReference>
<gene>
    <name evidence="16" type="ORF">DESAM_20182</name>
</gene>
<comment type="cofactor">
    <cofactor evidence="1">
        <name>Mg(2+)</name>
        <dbReference type="ChEBI" id="CHEBI:18420"/>
    </cofactor>
</comment>
<evidence type="ECO:0000256" key="5">
    <source>
        <dbReference type="ARBA" id="ARBA00022679"/>
    </source>
</evidence>
<dbReference type="eggNOG" id="COG1477">
    <property type="taxonomic scope" value="Bacteria"/>
</dbReference>
<evidence type="ECO:0000256" key="13">
    <source>
        <dbReference type="ARBA" id="ARBA00048540"/>
    </source>
</evidence>
<accession>L0R6X9</accession>
<keyword evidence="5" id="KW-0808">Transferase</keyword>
<feature type="transmembrane region" description="Helical" evidence="14">
    <location>
        <begin position="250"/>
        <end position="271"/>
    </location>
</feature>
<dbReference type="PROSITE" id="PS50850">
    <property type="entry name" value="MFS"/>
    <property type="match status" value="1"/>
</dbReference>
<feature type="transmembrane region" description="Helical" evidence="14">
    <location>
        <begin position="212"/>
        <end position="238"/>
    </location>
</feature>
<dbReference type="Proteomes" id="UP000010808">
    <property type="component" value="Chromosome"/>
</dbReference>
<evidence type="ECO:0000256" key="2">
    <source>
        <dbReference type="ARBA" id="ARBA00011955"/>
    </source>
</evidence>
<dbReference type="PANTHER" id="PTHR30040:SF2">
    <property type="entry name" value="FAD:PROTEIN FMN TRANSFERASE"/>
    <property type="match status" value="1"/>
</dbReference>
<dbReference type="Pfam" id="PF07690">
    <property type="entry name" value="MFS_1"/>
    <property type="match status" value="2"/>
</dbReference>
<evidence type="ECO:0000256" key="6">
    <source>
        <dbReference type="ARBA" id="ARBA00022692"/>
    </source>
</evidence>
<feature type="transmembrane region" description="Helical" evidence="14">
    <location>
        <begin position="278"/>
        <end position="294"/>
    </location>
</feature>
<dbReference type="PANTHER" id="PTHR30040">
    <property type="entry name" value="THIAMINE BIOSYNTHESIS LIPOPROTEIN APBE"/>
    <property type="match status" value="1"/>
</dbReference>
<feature type="transmembrane region" description="Helical" evidence="14">
    <location>
        <begin position="144"/>
        <end position="164"/>
    </location>
</feature>
<evidence type="ECO:0000256" key="4">
    <source>
        <dbReference type="ARBA" id="ARBA00022630"/>
    </source>
</evidence>
<evidence type="ECO:0000256" key="11">
    <source>
        <dbReference type="ARBA" id="ARBA00023136"/>
    </source>
</evidence>
<feature type="transmembrane region" description="Helical" evidence="14">
    <location>
        <begin position="50"/>
        <end position="71"/>
    </location>
</feature>
<dbReference type="Gene3D" id="1.20.1250.20">
    <property type="entry name" value="MFS general substrate transporter like domains"/>
    <property type="match status" value="2"/>
</dbReference>
<organism evidence="16 17">
    <name type="scientific">Maridesulfovibrio hydrothermalis AM13 = DSM 14728</name>
    <dbReference type="NCBI Taxonomy" id="1121451"/>
    <lineage>
        <taxon>Bacteria</taxon>
        <taxon>Pseudomonadati</taxon>
        <taxon>Thermodesulfobacteriota</taxon>
        <taxon>Desulfovibrionia</taxon>
        <taxon>Desulfovibrionales</taxon>
        <taxon>Desulfovibrionaceae</taxon>
        <taxon>Maridesulfovibrio</taxon>
    </lineage>
</organism>
<dbReference type="STRING" id="1121451.DESAM_20182"/>
<dbReference type="GO" id="GO:0016740">
    <property type="term" value="F:transferase activity"/>
    <property type="evidence" value="ECO:0007669"/>
    <property type="project" value="UniProtKB-KW"/>
</dbReference>
<evidence type="ECO:0000256" key="7">
    <source>
        <dbReference type="ARBA" id="ARBA00022723"/>
    </source>
</evidence>
<evidence type="ECO:0000256" key="12">
    <source>
        <dbReference type="ARBA" id="ARBA00031306"/>
    </source>
</evidence>
<keyword evidence="8" id="KW-0274">FAD</keyword>
<dbReference type="GO" id="GO:0022857">
    <property type="term" value="F:transmembrane transporter activity"/>
    <property type="evidence" value="ECO:0007669"/>
    <property type="project" value="InterPro"/>
</dbReference>
<sequence length="735" mass="78532">MSVYSSKRSKKITGSSTVILMAAAFAAAMGTGVFSFTLPLISLDEKAGGLWLGTGFAGYFLAKLCIAPLSGFYADRTGVKKPLLLATGLAAMLPFLYLIHPSIKSLYAIQFALGLCAGTVRTVSMTAIAFSMRTAALSSGFARLAAVTNCSFLLGPLLGGLLYAEKDYSPVLWTMSAFMGAAFILFAFYQQSISSTAAPENREPRNHVSRKSYLYIMGALLGRAAGAGSLIAFYPLLIKSAQHLTPAATAMIYSVPSLATVALLPFCGRIFSTCERKFTASSGILLSSLGLYSIGQSTGIAGLIFSGFILGIGAAISIPASMSLCAEPGRSKGRTLGIANMTASLGFMAGPLFCGIAVSISGNISSPFKLIAITGAILTIPLLHQALRKKNRKIAADTFAAVLALLLISIIPLHIQSTGQTSRPDSSRYSDVAMGTIVNLTLTSPIQSSTEKIAQNTITLMRQLQKDFDHRNKLGSIGRINHAAGKKRVRVSDKAFKLIKRGLEISKLSAGNFDITIGAVTTIPFYYALDESRFSRLVNLVDFRLVEIEPYGNKVKLPLKGMALDLGGLAKGTIINYAAEYLQKSGIKTGLVEAGGDFLAFGVRVWSIGLRNPRGEGIIGTIKIKDRAVCSSGDYYQFITPVSPDTKTRKHHIFDPEKLRSSAESIATTAIAPDAETADALATAIFIMGHEKGTEFITRYFPDCAAMWILPDMTIKTTKNFPPINYAETLPIHPK</sequence>
<keyword evidence="7" id="KW-0479">Metal-binding</keyword>
<dbReference type="InterPro" id="IPR011701">
    <property type="entry name" value="MFS"/>
</dbReference>
<evidence type="ECO:0000256" key="8">
    <source>
        <dbReference type="ARBA" id="ARBA00022827"/>
    </source>
</evidence>
<keyword evidence="10 14" id="KW-1133">Transmembrane helix</keyword>
<dbReference type="InterPro" id="IPR024932">
    <property type="entry name" value="ApbE"/>
</dbReference>
<dbReference type="RefSeq" id="WP_015335083.1">
    <property type="nucleotide sequence ID" value="NC_020055.1"/>
</dbReference>
<name>L0R6X9_9BACT</name>
<evidence type="ECO:0000313" key="17">
    <source>
        <dbReference type="Proteomes" id="UP000010808"/>
    </source>
</evidence>
<keyword evidence="17" id="KW-1185">Reference proteome</keyword>
<dbReference type="eggNOG" id="COG2814">
    <property type="taxonomic scope" value="Bacteria"/>
</dbReference>
<feature type="transmembrane region" description="Helical" evidence="14">
    <location>
        <begin position="170"/>
        <end position="189"/>
    </location>
</feature>
<dbReference type="EMBL" id="FO203522">
    <property type="protein sequence ID" value="CCO22473.1"/>
    <property type="molecule type" value="Genomic_DNA"/>
</dbReference>
<evidence type="ECO:0000256" key="9">
    <source>
        <dbReference type="ARBA" id="ARBA00022842"/>
    </source>
</evidence>
<keyword evidence="11 14" id="KW-0472">Membrane</keyword>
<keyword evidence="6 14" id="KW-0812">Transmembrane</keyword>
<reference evidence="16 17" key="1">
    <citation type="submission" date="2012-10" db="EMBL/GenBank/DDBJ databases">
        <authorList>
            <person name="Genoscope - CEA"/>
        </authorList>
    </citation>
    <scope>NUCLEOTIDE SEQUENCE [LARGE SCALE GENOMIC DNA]</scope>
    <source>
        <strain evidence="17">AM13 / DSM 14728</strain>
    </source>
</reference>
<feature type="transmembrane region" description="Helical" evidence="14">
    <location>
        <begin position="300"/>
        <end position="326"/>
    </location>
</feature>
<feature type="transmembrane region" description="Helical" evidence="14">
    <location>
        <begin position="338"/>
        <end position="360"/>
    </location>
</feature>
<keyword evidence="9" id="KW-0460">Magnesium</keyword>
<dbReference type="Pfam" id="PF02424">
    <property type="entry name" value="ApbE"/>
    <property type="match status" value="1"/>
</dbReference>
<dbReference type="HOGENOM" id="CLU_377122_0_0_7"/>
<feature type="transmembrane region" description="Helical" evidence="14">
    <location>
        <begin position="106"/>
        <end position="132"/>
    </location>
</feature>
<evidence type="ECO:0000259" key="15">
    <source>
        <dbReference type="PROSITE" id="PS50850"/>
    </source>
</evidence>
<dbReference type="AlphaFoldDB" id="L0R6X9"/>
<dbReference type="KEGG" id="dhy:DESAM_20182"/>
<dbReference type="SUPFAM" id="SSF143631">
    <property type="entry name" value="ApbE-like"/>
    <property type="match status" value="1"/>
</dbReference>
<protein>
    <recommendedName>
        <fullName evidence="3">FAD:protein FMN transferase</fullName>
        <ecNumber evidence="2">2.7.1.180</ecNumber>
    </recommendedName>
    <alternativeName>
        <fullName evidence="12">Flavin transferase</fullName>
    </alternativeName>
</protein>
<dbReference type="SUPFAM" id="SSF103473">
    <property type="entry name" value="MFS general substrate transporter"/>
    <property type="match status" value="1"/>
</dbReference>
<comment type="catalytic activity">
    <reaction evidence="13">
        <text>L-threonyl-[protein] + FAD = FMN-L-threonyl-[protein] + AMP + H(+)</text>
        <dbReference type="Rhea" id="RHEA:36847"/>
        <dbReference type="Rhea" id="RHEA-COMP:11060"/>
        <dbReference type="Rhea" id="RHEA-COMP:11061"/>
        <dbReference type="ChEBI" id="CHEBI:15378"/>
        <dbReference type="ChEBI" id="CHEBI:30013"/>
        <dbReference type="ChEBI" id="CHEBI:57692"/>
        <dbReference type="ChEBI" id="CHEBI:74257"/>
        <dbReference type="ChEBI" id="CHEBI:456215"/>
        <dbReference type="EC" id="2.7.1.180"/>
    </reaction>
</comment>
<proteinExistence type="predicted"/>
<feature type="transmembrane region" description="Helical" evidence="14">
    <location>
        <begin position="366"/>
        <end position="383"/>
    </location>
</feature>
<dbReference type="EC" id="2.7.1.180" evidence="2"/>
<keyword evidence="16" id="KW-0449">Lipoprotein</keyword>
<dbReference type="InterPro" id="IPR036259">
    <property type="entry name" value="MFS_trans_sf"/>
</dbReference>
<evidence type="ECO:0000256" key="1">
    <source>
        <dbReference type="ARBA" id="ARBA00001946"/>
    </source>
</evidence>
<evidence type="ECO:0000256" key="3">
    <source>
        <dbReference type="ARBA" id="ARBA00016337"/>
    </source>
</evidence>